<dbReference type="EMBL" id="CP000685">
    <property type="protein sequence ID" value="ABQ06271.1"/>
    <property type="molecule type" value="Genomic_DNA"/>
</dbReference>
<protein>
    <submittedName>
        <fullName evidence="1">Uncharacterized protein</fullName>
    </submittedName>
</protein>
<organism evidence="1 2">
    <name type="scientific">Flavobacterium johnsoniae (strain ATCC 17061 / DSM 2064 / JCM 8514 / BCRC 14874 / CCUG 350202 / NBRC 14942 / NCIMB 11054 / UW101)</name>
    <name type="common">Cytophaga johnsonae</name>
    <dbReference type="NCBI Taxonomy" id="376686"/>
    <lineage>
        <taxon>Bacteria</taxon>
        <taxon>Pseudomonadati</taxon>
        <taxon>Bacteroidota</taxon>
        <taxon>Flavobacteriia</taxon>
        <taxon>Flavobacteriales</taxon>
        <taxon>Flavobacteriaceae</taxon>
        <taxon>Flavobacterium</taxon>
    </lineage>
</organism>
<dbReference type="STRING" id="376686.Fjoh_3255"/>
<reference evidence="1 2" key="1">
    <citation type="journal article" date="2009" name="Appl. Environ. Microbiol.">
        <title>Novel features of the polysaccharide-digesting gliding bacterium Flavobacterium johnsoniae as revealed by genome sequence analysis.</title>
        <authorList>
            <person name="McBride M.J."/>
            <person name="Xie G."/>
            <person name="Martens E.C."/>
            <person name="Lapidus A."/>
            <person name="Henrissat B."/>
            <person name="Rhodes R.G."/>
            <person name="Goltsman E."/>
            <person name="Wang W."/>
            <person name="Xu J."/>
            <person name="Hunnicutt D.W."/>
            <person name="Staroscik A.M."/>
            <person name="Hoover T.R."/>
            <person name="Cheng Y.Q."/>
            <person name="Stein J.L."/>
        </authorList>
    </citation>
    <scope>NUCLEOTIDE SEQUENCE [LARGE SCALE GENOMIC DNA]</scope>
    <source>
        <strain evidence="2">ATCC 17061 / DSM 2064 / JCM 8514 / BCRC 14874 / CCUG 350202 / NBRC 14942 / NCIMB 11054 / UW101</strain>
    </source>
</reference>
<proteinExistence type="predicted"/>
<dbReference type="OrthoDB" id="9963379at2"/>
<sequence length="162" mass="18986">MKQILSILLGVILIVLGFRYIFYNIKDYNHNESCNSSEFIADGGRIYISFYRNISKTKMVKNFQIILIGKDGKAKKVEYQRIKDSDTKYYIESKILKSDTLIIETEGDKKYKFFDFKNTASKINAGKNRGEYYCNLYYKSIPSNKDFEDSSENFDTINVFLE</sequence>
<dbReference type="HOGENOM" id="CLU_1632950_0_0_10"/>
<dbReference type="GeneID" id="31766166"/>
<evidence type="ECO:0000313" key="1">
    <source>
        <dbReference type="EMBL" id="ABQ06271.1"/>
    </source>
</evidence>
<gene>
    <name evidence="1" type="ordered locus">Fjoh_3255</name>
</gene>
<evidence type="ECO:0000313" key="2">
    <source>
        <dbReference type="Proteomes" id="UP000006694"/>
    </source>
</evidence>
<dbReference type="AlphaFoldDB" id="A5FEU6"/>
<keyword evidence="2" id="KW-1185">Reference proteome</keyword>
<dbReference type="Proteomes" id="UP000006694">
    <property type="component" value="Chromosome"/>
</dbReference>
<dbReference type="RefSeq" id="WP_012025240.1">
    <property type="nucleotide sequence ID" value="NC_009441.1"/>
</dbReference>
<name>A5FEU6_FLAJ1</name>
<accession>A5FEU6</accession>
<dbReference type="KEGG" id="fjo:Fjoh_3255"/>